<dbReference type="InterPro" id="IPR050664">
    <property type="entry name" value="Octanoyltrans_LipM/LipL"/>
</dbReference>
<comment type="caution">
    <text evidence="2">The sequence shown here is derived from an EMBL/GenBank/DDBJ whole genome shotgun (WGS) entry which is preliminary data.</text>
</comment>
<dbReference type="Pfam" id="PF21948">
    <property type="entry name" value="LplA-B_cat"/>
    <property type="match status" value="1"/>
</dbReference>
<dbReference type="GO" id="GO:0016874">
    <property type="term" value="F:ligase activity"/>
    <property type="evidence" value="ECO:0007669"/>
    <property type="project" value="UniProtKB-KW"/>
</dbReference>
<dbReference type="PROSITE" id="PS51733">
    <property type="entry name" value="BPL_LPL_CATALYTIC"/>
    <property type="match status" value="1"/>
</dbReference>
<dbReference type="PANTHER" id="PTHR43679">
    <property type="entry name" value="OCTANOYLTRANSFERASE LIPM-RELATED"/>
    <property type="match status" value="1"/>
</dbReference>
<dbReference type="Proteomes" id="UP001216907">
    <property type="component" value="Unassembled WGS sequence"/>
</dbReference>
<dbReference type="Gene3D" id="3.30.930.10">
    <property type="entry name" value="Bira Bifunctional Protein, Domain 2"/>
    <property type="match status" value="1"/>
</dbReference>
<organism evidence="2 3">
    <name type="scientific">Paludisphaera mucosa</name>
    <dbReference type="NCBI Taxonomy" id="3030827"/>
    <lineage>
        <taxon>Bacteria</taxon>
        <taxon>Pseudomonadati</taxon>
        <taxon>Planctomycetota</taxon>
        <taxon>Planctomycetia</taxon>
        <taxon>Isosphaerales</taxon>
        <taxon>Isosphaeraceae</taxon>
        <taxon>Paludisphaera</taxon>
    </lineage>
</organism>
<accession>A0ABT6FC99</accession>
<dbReference type="CDD" id="cd16443">
    <property type="entry name" value="LplA"/>
    <property type="match status" value="1"/>
</dbReference>
<feature type="domain" description="BPL/LPL catalytic" evidence="1">
    <location>
        <begin position="30"/>
        <end position="213"/>
    </location>
</feature>
<dbReference type="PANTHER" id="PTHR43679:SF2">
    <property type="entry name" value="OCTANOYL-[GCVH]:PROTEIN N-OCTANOYLTRANSFERASE"/>
    <property type="match status" value="1"/>
</dbReference>
<dbReference type="EMBL" id="JARRAG010000002">
    <property type="protein sequence ID" value="MDG3005166.1"/>
    <property type="molecule type" value="Genomic_DNA"/>
</dbReference>
<dbReference type="InterPro" id="IPR004143">
    <property type="entry name" value="BPL_LPL_catalytic"/>
</dbReference>
<dbReference type="RefSeq" id="WP_277861512.1">
    <property type="nucleotide sequence ID" value="NZ_JARRAG010000002.1"/>
</dbReference>
<dbReference type="SUPFAM" id="SSF55681">
    <property type="entry name" value="Class II aaRS and biotin synthetases"/>
    <property type="match status" value="1"/>
</dbReference>
<proteinExistence type="predicted"/>
<keyword evidence="3" id="KW-1185">Reference proteome</keyword>
<gene>
    <name evidence="2" type="ORF">PZE19_15365</name>
</gene>
<evidence type="ECO:0000313" key="2">
    <source>
        <dbReference type="EMBL" id="MDG3005166.1"/>
    </source>
</evidence>
<keyword evidence="2" id="KW-0436">Ligase</keyword>
<evidence type="ECO:0000313" key="3">
    <source>
        <dbReference type="Proteomes" id="UP001216907"/>
    </source>
</evidence>
<name>A0ABT6FC99_9BACT</name>
<evidence type="ECO:0000259" key="1">
    <source>
        <dbReference type="PROSITE" id="PS51733"/>
    </source>
</evidence>
<reference evidence="2 3" key="1">
    <citation type="submission" date="2023-03" db="EMBL/GenBank/DDBJ databases">
        <title>Paludisphaera mucosa sp. nov. a novel planctomycete from northern fen.</title>
        <authorList>
            <person name="Ivanova A."/>
        </authorList>
    </citation>
    <scope>NUCLEOTIDE SEQUENCE [LARGE SCALE GENOMIC DNA]</scope>
    <source>
        <strain evidence="2 3">Pla2</strain>
    </source>
</reference>
<sequence>MTPDPFVLTLPTVHENLAFDEAMLVDADERDGPPTMRLWEQADFAVVLGSSRRLADEVDIGRCREDGVAVARRTSGGGTVLIGPGALNATVVLPMDYAPELVTVDGAQAYVLGRVADALRERGPAVEVRGSGDLTVAGRKFSGSAQRRLRRRLMVHATILYDFPIARIARYLRIPGRQPDYRGGRTHEDFLMNLALGRRILIESIRSAWSPSNLLTTTSDVPQDLLETLRSEKFSDRSWIERL</sequence>
<dbReference type="InterPro" id="IPR045864">
    <property type="entry name" value="aa-tRNA-synth_II/BPL/LPL"/>
</dbReference>
<protein>
    <submittedName>
        <fullName evidence="2">Lipoate--protein ligase family protein</fullName>
    </submittedName>
</protein>